<reference evidence="2" key="1">
    <citation type="submission" date="2022-01" db="EMBL/GenBank/DDBJ databases">
        <authorList>
            <person name="Braso-Vives M."/>
        </authorList>
    </citation>
    <scope>NUCLEOTIDE SEQUENCE</scope>
</reference>
<gene>
    <name evidence="2" type="primary">Hypp797</name>
    <name evidence="2" type="ORF">BLAG_LOCUS2297</name>
</gene>
<dbReference type="PANTHER" id="PTHR31635">
    <property type="entry name" value="REVERSE TRANSCRIPTASE DOMAIN-CONTAINING PROTEIN-RELATED"/>
    <property type="match status" value="1"/>
</dbReference>
<dbReference type="Proteomes" id="UP000838412">
    <property type="component" value="Chromosome 1"/>
</dbReference>
<sequence length="933" mass="106035">MSDHDAVFLSVTHTPRIERGPGVWKCNTQILSDELFIREFSEQYMEWEKRKGNHGCLREWWEEVKSNTKDLLISHSKRRAEAAKLIERGLEREIDILRSRLNIGGPCPVTAHNYQAAKEQLQKVLSDKLAGQRVRSRVQNVEKDEKPTRFFFSKERKRGEKKMVRELRKADGTVVSSREDILDTYHDFYENLYGAEPIDIEDRAYFLDQLENRLPEEDRSHLDRPLSLEELEKALKEMQNGKTPGSDGLPKEFYTRVWPIVGRDLLEVLNEGLQANQLSSSQREGVITLLDKKGDPLNPANKRPISLLNVDYKILAKTLANRLKNVVGQIIHTDQSCGIPGRSLEDSLSLLRDLVAYANDTDSTCVLLALDQEKAFDRVDHSYMAEVLGKLGFGPNFQGWIGTLYKEVSSRVLVNGDLSSPIHIERGVRQGCPLSPLLYVLCIEPLAAAIRADPHIRGVKVPGGPEVKLVQYADDNTCVLSDQPSIDRTFLTLRRFEAGTGSKLNLGKTVAVWLGRWRGRQDEPYPIGRWTSDSINILGSPIGGVKMAEEAWLQRFAKFKGKLDQWRHRKLTLIGKVVVCNFLAAATLWYTAPIFPLPKSVANKLEREMFAFIWDGRTELVARRTLYLPKEKGGLGLVCIPIKARSLLLKTVRKALTKPDAPAARFTHYWLGLSLRRIDPTSWNNSSPHSVDLPPHYEHIAQLLQTIEQSDMDIQWASVSVAALYTALLEAENIVPRCVREHPRRDWPEIWKSILNPLLTNWERMVCWSLAHDGLVTNQKLHSWRRFAKSPNCPRRGCEEVESVSHVFYACPYVAEAWTWLEGLIVRKICPGFILSESFVLWGLPPAGVSVRAARVLGALAALTKNIIWRSRGDAKHNKKHHSEAELALLLKEMLIERLTFEFARRGPGGFHETWAEGFSWASVDVTHLSLRL</sequence>
<dbReference type="AlphaFoldDB" id="A0A8J9YPM8"/>
<dbReference type="InterPro" id="IPR000477">
    <property type="entry name" value="RT_dom"/>
</dbReference>
<keyword evidence="3" id="KW-1185">Reference proteome</keyword>
<evidence type="ECO:0000313" key="2">
    <source>
        <dbReference type="EMBL" id="CAH1233576.1"/>
    </source>
</evidence>
<organism evidence="2 3">
    <name type="scientific">Branchiostoma lanceolatum</name>
    <name type="common">Common lancelet</name>
    <name type="synonym">Amphioxus lanceolatum</name>
    <dbReference type="NCBI Taxonomy" id="7740"/>
    <lineage>
        <taxon>Eukaryota</taxon>
        <taxon>Metazoa</taxon>
        <taxon>Chordata</taxon>
        <taxon>Cephalochordata</taxon>
        <taxon>Leptocardii</taxon>
        <taxon>Amphioxiformes</taxon>
        <taxon>Branchiostomatidae</taxon>
        <taxon>Branchiostoma</taxon>
    </lineage>
</organism>
<proteinExistence type="predicted"/>
<accession>A0A8J9YPM8</accession>
<dbReference type="SUPFAM" id="SSF56672">
    <property type="entry name" value="DNA/RNA polymerases"/>
    <property type="match status" value="1"/>
</dbReference>
<dbReference type="EMBL" id="OV696686">
    <property type="protein sequence ID" value="CAH1233576.1"/>
    <property type="molecule type" value="Genomic_DNA"/>
</dbReference>
<dbReference type="PROSITE" id="PS50878">
    <property type="entry name" value="RT_POL"/>
    <property type="match status" value="1"/>
</dbReference>
<protein>
    <submittedName>
        <fullName evidence="2">Hypp797 protein</fullName>
    </submittedName>
</protein>
<dbReference type="InterPro" id="IPR043502">
    <property type="entry name" value="DNA/RNA_pol_sf"/>
</dbReference>
<feature type="domain" description="Reverse transcriptase" evidence="1">
    <location>
        <begin position="271"/>
        <end position="542"/>
    </location>
</feature>
<name>A0A8J9YPM8_BRALA</name>
<dbReference type="CDD" id="cd01650">
    <property type="entry name" value="RT_nLTR_like"/>
    <property type="match status" value="1"/>
</dbReference>
<dbReference type="OrthoDB" id="416119at2759"/>
<evidence type="ECO:0000259" key="1">
    <source>
        <dbReference type="PROSITE" id="PS50878"/>
    </source>
</evidence>
<evidence type="ECO:0000313" key="3">
    <source>
        <dbReference type="Proteomes" id="UP000838412"/>
    </source>
</evidence>
<dbReference type="Pfam" id="PF00078">
    <property type="entry name" value="RVT_1"/>
    <property type="match status" value="1"/>
</dbReference>
<dbReference type="PANTHER" id="PTHR31635:SF196">
    <property type="entry name" value="REVERSE TRANSCRIPTASE DOMAIN-CONTAINING PROTEIN-RELATED"/>
    <property type="match status" value="1"/>
</dbReference>